<dbReference type="GO" id="GO:0033617">
    <property type="term" value="P:mitochondrial respiratory chain complex IV assembly"/>
    <property type="evidence" value="ECO:0007669"/>
    <property type="project" value="TreeGrafter"/>
</dbReference>
<feature type="transmembrane region" description="Helical" evidence="6">
    <location>
        <begin position="20"/>
        <end position="38"/>
    </location>
</feature>
<reference evidence="8" key="1">
    <citation type="journal article" date="2021" name="Open Biol.">
        <title>Shared evolutionary footprints suggest mitochondrial oxidative damage underlies multiple complex I losses in fungi.</title>
        <authorList>
            <person name="Schikora-Tamarit M.A."/>
            <person name="Marcet-Houben M."/>
            <person name="Nosek J."/>
            <person name="Gabaldon T."/>
        </authorList>
    </citation>
    <scope>NUCLEOTIDE SEQUENCE</scope>
    <source>
        <strain evidence="8">CBS6341</strain>
    </source>
</reference>
<feature type="compositionally biased region" description="Polar residues" evidence="5">
    <location>
        <begin position="201"/>
        <end position="210"/>
    </location>
</feature>
<comment type="subcellular location">
    <subcellularLocation>
        <location evidence="1">Mitochondrion</location>
    </subcellularLocation>
</comment>
<gene>
    <name evidence="8" type="ORF">WICMUC_001287</name>
</gene>
<dbReference type="PANTHER" id="PTHR28018">
    <property type="entry name" value="RESPIRATORY SUPERCOMPLEX FACTOR 2, MITOCHONDRIAL"/>
    <property type="match status" value="1"/>
</dbReference>
<dbReference type="GO" id="GO:0005739">
    <property type="term" value="C:mitochondrion"/>
    <property type="evidence" value="ECO:0007669"/>
    <property type="project" value="UniProtKB-SubCell"/>
</dbReference>
<reference evidence="8" key="2">
    <citation type="submission" date="2021-01" db="EMBL/GenBank/DDBJ databases">
        <authorList>
            <person name="Schikora-Tamarit M.A."/>
        </authorList>
    </citation>
    <scope>NUCLEOTIDE SEQUENCE</scope>
    <source>
        <strain evidence="8">CBS6341</strain>
    </source>
</reference>
<dbReference type="PANTHER" id="PTHR28018:SF3">
    <property type="entry name" value="RESPIRATORY SUPERCOMPLEX FACTOR 2, MITOCHONDRIAL"/>
    <property type="match status" value="1"/>
</dbReference>
<feature type="domain" description="HIG1" evidence="7">
    <location>
        <begin position="88"/>
        <end position="179"/>
    </location>
</feature>
<evidence type="ECO:0000256" key="4">
    <source>
        <dbReference type="ARBA" id="ARBA00023136"/>
    </source>
</evidence>
<comment type="caution">
    <text evidence="8">The sequence shown here is derived from an EMBL/GenBank/DDBJ whole genome shotgun (WGS) entry which is preliminary data.</text>
</comment>
<accession>A0A9P8PVH6</accession>
<dbReference type="InterPro" id="IPR040153">
    <property type="entry name" value="Rcf2"/>
</dbReference>
<dbReference type="OrthoDB" id="1915122at2759"/>
<organism evidence="8 9">
    <name type="scientific">Wickerhamomyces mucosus</name>
    <dbReference type="NCBI Taxonomy" id="1378264"/>
    <lineage>
        <taxon>Eukaryota</taxon>
        <taxon>Fungi</taxon>
        <taxon>Dikarya</taxon>
        <taxon>Ascomycota</taxon>
        <taxon>Saccharomycotina</taxon>
        <taxon>Saccharomycetes</taxon>
        <taxon>Phaffomycetales</taxon>
        <taxon>Wickerhamomycetaceae</taxon>
        <taxon>Wickerhamomyces</taxon>
    </lineage>
</organism>
<evidence type="ECO:0000313" key="8">
    <source>
        <dbReference type="EMBL" id="KAH3679091.1"/>
    </source>
</evidence>
<keyword evidence="3 6" id="KW-1133">Transmembrane helix</keyword>
<dbReference type="EMBL" id="JAEUBF010000390">
    <property type="protein sequence ID" value="KAH3679091.1"/>
    <property type="molecule type" value="Genomic_DNA"/>
</dbReference>
<feature type="transmembrane region" description="Helical" evidence="6">
    <location>
        <begin position="116"/>
        <end position="133"/>
    </location>
</feature>
<evidence type="ECO:0000256" key="2">
    <source>
        <dbReference type="ARBA" id="ARBA00022692"/>
    </source>
</evidence>
<keyword evidence="4 6" id="KW-0472">Membrane</keyword>
<sequence length="218" mass="25338">MKLLTDEEIEAHSYHTTVGGLKGLTAGLLISGLFFKLGPRRYPNFFKSLTWSVRTAIFISPPTVLTTIGAEEASNAFDREIYSSEYDSRVKLEEYQKWAKLPFSQKFTTTLIDHKYKFIVGAWAASLYGSWVYVDRDPIMTKTQKIVQARMYAQFLTVGLLLGSIGLSLYDERNHPEKYIDNKKDDWELLLKEEEDRINNEKQQQANKPYQRTRIYKD</sequence>
<dbReference type="AlphaFoldDB" id="A0A9P8PVH6"/>
<evidence type="ECO:0000256" key="6">
    <source>
        <dbReference type="SAM" id="Phobius"/>
    </source>
</evidence>
<feature type="region of interest" description="Disordered" evidence="5">
    <location>
        <begin position="198"/>
        <end position="218"/>
    </location>
</feature>
<keyword evidence="2 6" id="KW-0812">Transmembrane</keyword>
<evidence type="ECO:0000256" key="3">
    <source>
        <dbReference type="ARBA" id="ARBA00022989"/>
    </source>
</evidence>
<dbReference type="Pfam" id="PF04588">
    <property type="entry name" value="HIG_1_N"/>
    <property type="match status" value="1"/>
</dbReference>
<evidence type="ECO:0000256" key="1">
    <source>
        <dbReference type="ARBA" id="ARBA00004173"/>
    </source>
</evidence>
<proteinExistence type="predicted"/>
<dbReference type="Proteomes" id="UP000769528">
    <property type="component" value="Unassembled WGS sequence"/>
</dbReference>
<keyword evidence="9" id="KW-1185">Reference proteome</keyword>
<evidence type="ECO:0000259" key="7">
    <source>
        <dbReference type="PROSITE" id="PS51503"/>
    </source>
</evidence>
<protein>
    <recommendedName>
        <fullName evidence="7">HIG1 domain-containing protein</fullName>
    </recommendedName>
</protein>
<name>A0A9P8PVH6_9ASCO</name>
<dbReference type="InterPro" id="IPR007667">
    <property type="entry name" value="Hypoxia_induced_domain"/>
</dbReference>
<evidence type="ECO:0000256" key="5">
    <source>
        <dbReference type="SAM" id="MobiDB-lite"/>
    </source>
</evidence>
<dbReference type="PROSITE" id="PS51503">
    <property type="entry name" value="HIG1"/>
    <property type="match status" value="1"/>
</dbReference>
<feature type="transmembrane region" description="Helical" evidence="6">
    <location>
        <begin position="153"/>
        <end position="170"/>
    </location>
</feature>
<evidence type="ECO:0000313" key="9">
    <source>
        <dbReference type="Proteomes" id="UP000769528"/>
    </source>
</evidence>